<dbReference type="EMBL" id="CAJOBI010187192">
    <property type="protein sequence ID" value="CAF4948700.1"/>
    <property type="molecule type" value="Genomic_DNA"/>
</dbReference>
<dbReference type="AlphaFoldDB" id="A0A8S3CU87"/>
<comment type="caution">
    <text evidence="2">The sequence shown here is derived from an EMBL/GenBank/DDBJ whole genome shotgun (WGS) entry which is preliminary data.</text>
</comment>
<gene>
    <name evidence="2" type="ORF">SMN809_LOCUS54002</name>
</gene>
<evidence type="ECO:0000256" key="1">
    <source>
        <dbReference type="SAM" id="MobiDB-lite"/>
    </source>
</evidence>
<proteinExistence type="predicted"/>
<dbReference type="Proteomes" id="UP000676336">
    <property type="component" value="Unassembled WGS sequence"/>
</dbReference>
<evidence type="ECO:0000313" key="3">
    <source>
        <dbReference type="Proteomes" id="UP000676336"/>
    </source>
</evidence>
<name>A0A8S3CU87_9BILA</name>
<feature type="compositionally biased region" description="Polar residues" evidence="1">
    <location>
        <begin position="38"/>
        <end position="51"/>
    </location>
</feature>
<reference evidence="2" key="1">
    <citation type="submission" date="2021-02" db="EMBL/GenBank/DDBJ databases">
        <authorList>
            <person name="Nowell W R."/>
        </authorList>
    </citation>
    <scope>NUCLEOTIDE SEQUENCE</scope>
</reference>
<feature type="non-terminal residue" evidence="2">
    <location>
        <position position="1"/>
    </location>
</feature>
<sequence length="51" mass="5859">NNQLNVTNEKQFRSPAINIIRSNNISIPQAEPFYRPKNQPNHNQQNLSSSP</sequence>
<accession>A0A8S3CU87</accession>
<feature type="region of interest" description="Disordered" evidence="1">
    <location>
        <begin position="28"/>
        <end position="51"/>
    </location>
</feature>
<organism evidence="2 3">
    <name type="scientific">Rotaria magnacalcarata</name>
    <dbReference type="NCBI Taxonomy" id="392030"/>
    <lineage>
        <taxon>Eukaryota</taxon>
        <taxon>Metazoa</taxon>
        <taxon>Spiralia</taxon>
        <taxon>Gnathifera</taxon>
        <taxon>Rotifera</taxon>
        <taxon>Eurotatoria</taxon>
        <taxon>Bdelloidea</taxon>
        <taxon>Philodinida</taxon>
        <taxon>Philodinidae</taxon>
        <taxon>Rotaria</taxon>
    </lineage>
</organism>
<protein>
    <submittedName>
        <fullName evidence="2">Uncharacterized protein</fullName>
    </submittedName>
</protein>
<evidence type="ECO:0000313" key="2">
    <source>
        <dbReference type="EMBL" id="CAF4948700.1"/>
    </source>
</evidence>
<feature type="non-terminal residue" evidence="2">
    <location>
        <position position="51"/>
    </location>
</feature>